<accession>A0ABU1RRT4</accession>
<protein>
    <recommendedName>
        <fullName evidence="3">DUF3606 domain-containing protein</fullName>
    </recommendedName>
</protein>
<dbReference type="RefSeq" id="WP_310092294.1">
    <property type="nucleotide sequence ID" value="NZ_JAVDTT010000002.1"/>
</dbReference>
<dbReference type="Pfam" id="PF12244">
    <property type="entry name" value="DUF3606"/>
    <property type="match status" value="1"/>
</dbReference>
<evidence type="ECO:0000313" key="1">
    <source>
        <dbReference type="EMBL" id="MDR6841479.1"/>
    </source>
</evidence>
<evidence type="ECO:0008006" key="3">
    <source>
        <dbReference type="Google" id="ProtNLM"/>
    </source>
</evidence>
<evidence type="ECO:0000313" key="2">
    <source>
        <dbReference type="Proteomes" id="UP001254759"/>
    </source>
</evidence>
<dbReference type="EMBL" id="JAVDTT010000002">
    <property type="protein sequence ID" value="MDR6841479.1"/>
    <property type="molecule type" value="Genomic_DNA"/>
</dbReference>
<dbReference type="Proteomes" id="UP001254759">
    <property type="component" value="Unassembled WGS sequence"/>
</dbReference>
<comment type="caution">
    <text evidence="1">The sequence shown here is derived from an EMBL/GenBank/DDBJ whole genome shotgun (WGS) entry which is preliminary data.</text>
</comment>
<keyword evidence="2" id="KW-1185">Reference proteome</keyword>
<sequence length="66" mass="7401">MTDQPDDAGHDNDNTSLISLQQQQQVQYWTTRLGVSRNQLLQAIDAVGDSAPQVEAWLKYQGQLTN</sequence>
<organism evidence="1 2">
    <name type="scientific">Pseudoxanthomonas sacheonensis</name>
    <dbReference type="NCBI Taxonomy" id="443615"/>
    <lineage>
        <taxon>Bacteria</taxon>
        <taxon>Pseudomonadati</taxon>
        <taxon>Pseudomonadota</taxon>
        <taxon>Gammaproteobacteria</taxon>
        <taxon>Lysobacterales</taxon>
        <taxon>Lysobacteraceae</taxon>
        <taxon>Pseudoxanthomonas</taxon>
    </lineage>
</organism>
<reference evidence="1 2" key="1">
    <citation type="submission" date="2023-07" db="EMBL/GenBank/DDBJ databases">
        <title>Sorghum-associated microbial communities from plants grown in Nebraska, USA.</title>
        <authorList>
            <person name="Schachtman D."/>
        </authorList>
    </citation>
    <scope>NUCLEOTIDE SEQUENCE [LARGE SCALE GENOMIC DNA]</scope>
    <source>
        <strain evidence="1 2">BE107</strain>
    </source>
</reference>
<name>A0ABU1RRT4_9GAMM</name>
<gene>
    <name evidence="1" type="ORF">J2W94_001764</name>
</gene>
<proteinExistence type="predicted"/>
<dbReference type="InterPro" id="IPR022037">
    <property type="entry name" value="DUF3606"/>
</dbReference>